<evidence type="ECO:0000259" key="9">
    <source>
        <dbReference type="Pfam" id="PF02397"/>
    </source>
</evidence>
<dbReference type="Proteomes" id="UP000782519">
    <property type="component" value="Unassembled WGS sequence"/>
</dbReference>
<comment type="similarity">
    <text evidence="2">Belongs to the bacterial sugar transferase family.</text>
</comment>
<name>A0A933RW84_RHOPL</name>
<dbReference type="GO" id="GO:0009242">
    <property type="term" value="P:colanic acid biosynthetic process"/>
    <property type="evidence" value="ECO:0007669"/>
    <property type="project" value="TreeGrafter"/>
</dbReference>
<gene>
    <name evidence="10" type="ORF">HZA66_03445</name>
</gene>
<dbReference type="InterPro" id="IPR003362">
    <property type="entry name" value="Bact_transf"/>
</dbReference>
<feature type="transmembrane region" description="Helical" evidence="8">
    <location>
        <begin position="314"/>
        <end position="335"/>
    </location>
</feature>
<evidence type="ECO:0000256" key="5">
    <source>
        <dbReference type="ARBA" id="ARBA00022989"/>
    </source>
</evidence>
<dbReference type="EMBL" id="JACRJB010000010">
    <property type="protein sequence ID" value="MBI5128474.1"/>
    <property type="molecule type" value="Genomic_DNA"/>
</dbReference>
<dbReference type="GO" id="GO:0016020">
    <property type="term" value="C:membrane"/>
    <property type="evidence" value="ECO:0007669"/>
    <property type="project" value="UniProtKB-SubCell"/>
</dbReference>
<evidence type="ECO:0000256" key="6">
    <source>
        <dbReference type="ARBA" id="ARBA00023136"/>
    </source>
</evidence>
<proteinExistence type="inferred from homology"/>
<dbReference type="AlphaFoldDB" id="A0A933RW84"/>
<evidence type="ECO:0000256" key="7">
    <source>
        <dbReference type="ARBA" id="ARBA00023169"/>
    </source>
</evidence>
<dbReference type="GO" id="GO:0000271">
    <property type="term" value="P:polysaccharide biosynthetic process"/>
    <property type="evidence" value="ECO:0007669"/>
    <property type="project" value="UniProtKB-KW"/>
</dbReference>
<sequence length="499" mass="55390">MTISATRPAPISNRDDALPVAEGLVETASQPSRRWLRPALVERALPLLDALLIIGCGIGSAAAYHLYTGVGLGKLNVYAAASVLVAINFCLLIAVQHGYRLSKLAERGRQARMTAATWSTVFAVLLAIGFSMKVSEEFSRGTVMTFFAVGLAALLAGKAATARLLAHALRAGTFANSRAVVIAEFGMPPGSRAMAELRQNGYRLEQILEIAPDDLGSPLLMSRIGPRLDRLIDYARQNRIEQIFILMRWDRQHAIDSLLDALKILPLPVHLVPDVHVARFMRYPQIGTGAIWTAELRRAPLTLSERALKRAMDLAGASLALLLFSPVMLAAALLIKADSRGPILFRQTRNGFNGRAFRIFKFRSMSVTEDGPIIAQAKRHDPRVTRVGRWLRKTSIDELPQLFNVLRGEMSLVGPRPHAAAHNSEYEKLIAPYAFRHHVKPGITGWAQINGLRGETTTIDLMEKRVELDLWYINNWSLWLDLVVVLRTCINGFWQRQAY</sequence>
<comment type="subcellular location">
    <subcellularLocation>
        <location evidence="1">Membrane</location>
        <topology evidence="1">Multi-pass membrane protein</topology>
    </subcellularLocation>
</comment>
<evidence type="ECO:0000313" key="10">
    <source>
        <dbReference type="EMBL" id="MBI5128474.1"/>
    </source>
</evidence>
<dbReference type="InterPro" id="IPR017473">
    <property type="entry name" value="Undecaprenyl-P_gluc_Ptfrase"/>
</dbReference>
<evidence type="ECO:0000256" key="4">
    <source>
        <dbReference type="ARBA" id="ARBA00022692"/>
    </source>
</evidence>
<dbReference type="Pfam" id="PF02397">
    <property type="entry name" value="Bac_transf"/>
    <property type="match status" value="1"/>
</dbReference>
<feature type="transmembrane region" description="Helical" evidence="8">
    <location>
        <begin position="44"/>
        <end position="65"/>
    </location>
</feature>
<organism evidence="10 11">
    <name type="scientific">Rhodopseudomonas palustris</name>
    <dbReference type="NCBI Taxonomy" id="1076"/>
    <lineage>
        <taxon>Bacteria</taxon>
        <taxon>Pseudomonadati</taxon>
        <taxon>Pseudomonadota</taxon>
        <taxon>Alphaproteobacteria</taxon>
        <taxon>Hyphomicrobiales</taxon>
        <taxon>Nitrobacteraceae</taxon>
        <taxon>Rhodopseudomonas</taxon>
    </lineage>
</organism>
<dbReference type="EC" id="2.7.8.31" evidence="10"/>
<protein>
    <submittedName>
        <fullName evidence="10">Undecaprenyl-phosphate glucose phosphotransferase</fullName>
        <ecNumber evidence="10">2.7.8.31</ecNumber>
    </submittedName>
</protein>
<evidence type="ECO:0000256" key="1">
    <source>
        <dbReference type="ARBA" id="ARBA00004141"/>
    </source>
</evidence>
<evidence type="ECO:0000256" key="3">
    <source>
        <dbReference type="ARBA" id="ARBA00022679"/>
    </source>
</evidence>
<keyword evidence="6 8" id="KW-0472">Membrane</keyword>
<dbReference type="PANTHER" id="PTHR30576">
    <property type="entry name" value="COLANIC BIOSYNTHESIS UDP-GLUCOSE LIPID CARRIER TRANSFERASE"/>
    <property type="match status" value="1"/>
</dbReference>
<feature type="transmembrane region" description="Helical" evidence="8">
    <location>
        <begin position="138"/>
        <end position="157"/>
    </location>
</feature>
<dbReference type="GO" id="GO:0089702">
    <property type="term" value="F:undecaprenyl-phosphate glucose phosphotransferase activity"/>
    <property type="evidence" value="ECO:0007669"/>
    <property type="project" value="UniProtKB-EC"/>
</dbReference>
<evidence type="ECO:0000256" key="8">
    <source>
        <dbReference type="SAM" id="Phobius"/>
    </source>
</evidence>
<comment type="caution">
    <text evidence="10">The sequence shown here is derived from an EMBL/GenBank/DDBJ whole genome shotgun (WGS) entry which is preliminary data.</text>
</comment>
<dbReference type="NCBIfam" id="TIGR03025">
    <property type="entry name" value="EPS_sugtrans"/>
    <property type="match status" value="1"/>
</dbReference>
<keyword evidence="3 10" id="KW-0808">Transferase</keyword>
<reference evidence="10" key="1">
    <citation type="submission" date="2020-07" db="EMBL/GenBank/DDBJ databases">
        <title>Huge and variable diversity of episymbiotic CPR bacteria and DPANN archaea in groundwater ecosystems.</title>
        <authorList>
            <person name="He C.Y."/>
            <person name="Keren R."/>
            <person name="Whittaker M."/>
            <person name="Farag I.F."/>
            <person name="Doudna J."/>
            <person name="Cate J.H.D."/>
            <person name="Banfield J.F."/>
        </authorList>
    </citation>
    <scope>NUCLEOTIDE SEQUENCE</scope>
    <source>
        <strain evidence="10">NC_groundwater_1818_Pr3_B-0.1um_66_35</strain>
    </source>
</reference>
<feature type="transmembrane region" description="Helical" evidence="8">
    <location>
        <begin position="115"/>
        <end position="132"/>
    </location>
</feature>
<keyword evidence="5 8" id="KW-1133">Transmembrane helix</keyword>
<dbReference type="PANTHER" id="PTHR30576:SF21">
    <property type="entry name" value="UDP-GLUCOSE:UNDECAPRENYL-PHOSPHATE GLUCOSE-1-PHOSPHATE TRANSFERASE"/>
    <property type="match status" value="1"/>
</dbReference>
<feature type="transmembrane region" description="Helical" evidence="8">
    <location>
        <begin position="77"/>
        <end position="95"/>
    </location>
</feature>
<dbReference type="InterPro" id="IPR017475">
    <property type="entry name" value="EPS_sugar_tfrase"/>
</dbReference>
<dbReference type="Pfam" id="PF13727">
    <property type="entry name" value="CoA_binding_3"/>
    <property type="match status" value="1"/>
</dbReference>
<accession>A0A933RW84</accession>
<feature type="domain" description="Bacterial sugar transferase" evidence="9">
    <location>
        <begin position="309"/>
        <end position="491"/>
    </location>
</feature>
<dbReference type="NCBIfam" id="TIGR03023">
    <property type="entry name" value="WcaJ_sugtrans"/>
    <property type="match status" value="1"/>
</dbReference>
<keyword evidence="7" id="KW-0270">Exopolysaccharide synthesis</keyword>
<evidence type="ECO:0000256" key="2">
    <source>
        <dbReference type="ARBA" id="ARBA00006464"/>
    </source>
</evidence>
<evidence type="ECO:0000313" key="11">
    <source>
        <dbReference type="Proteomes" id="UP000782519"/>
    </source>
</evidence>
<keyword evidence="4 8" id="KW-0812">Transmembrane</keyword>